<feature type="compositionally biased region" description="Basic and acidic residues" evidence="1">
    <location>
        <begin position="194"/>
        <end position="203"/>
    </location>
</feature>
<feature type="compositionally biased region" description="Pro residues" evidence="1">
    <location>
        <begin position="210"/>
        <end position="220"/>
    </location>
</feature>
<feature type="region of interest" description="Disordered" evidence="1">
    <location>
        <begin position="194"/>
        <end position="260"/>
    </location>
</feature>
<feature type="compositionally biased region" description="Basic and acidic residues" evidence="1">
    <location>
        <begin position="163"/>
        <end position="173"/>
    </location>
</feature>
<keyword evidence="2" id="KW-1133">Transmembrane helix</keyword>
<sequence length="441" mass="51905">MEALCTADKDTSGINMEPYKDFCKIMMRNILMVTDKKNQYENGGRNCQRTVQDITLCELLRVWMYYMAIFCIPEAVIQYVLSVVKVVRKILNKSQKYAECAYEAALRIAYTGKTYNLDDPYYELFDTYMLFFKIMNEATSKEWCVNRDKWQQRREAPPGADPARTETEVDDKIKNGNKEFEDLKEIILKVKDRVEEKKKKPETESASTQPQPPPQAPAAAPPEEEETSQDKTQEGEKKPEQTTSDAETPEGEQEVQEEEEDPVFLFIHSLQQQKTLKPKMKQLLKTQKEHQLHLYLLLYFAFLGKRRKRYRRAHQVRGPPTLEEQPLDHVDQDDGSHEYTLIKERKPPSIPIKRMKKQGLGRRPGRRRGVRRRMIIDIHLEVLDECQREYLHSKKEDFFEILVQEFMGCEFIKEERVPMVDVPKEQVQCSDSGFREEWLCS</sequence>
<keyword evidence="2" id="KW-0812">Transmembrane</keyword>
<feature type="region of interest" description="Disordered" evidence="1">
    <location>
        <begin position="151"/>
        <end position="173"/>
    </location>
</feature>
<evidence type="ECO:0000256" key="2">
    <source>
        <dbReference type="SAM" id="Phobius"/>
    </source>
</evidence>
<dbReference type="RefSeq" id="XP_019914767.1">
    <property type="nucleotide sequence ID" value="XM_020059148.1"/>
</dbReference>
<dbReference type="KEGG" id="pcot:PCOAH_00023410"/>
<dbReference type="AlphaFoldDB" id="A0A1B1DZ41"/>
<evidence type="ECO:0000313" key="4">
    <source>
        <dbReference type="EMBL" id="ANQ08072.1"/>
    </source>
</evidence>
<dbReference type="Proteomes" id="UP000092716">
    <property type="component" value="Chromosome 9"/>
</dbReference>
<keyword evidence="2" id="KW-0472">Membrane</keyword>
<protein>
    <submittedName>
        <fullName evidence="4">SICA antigen</fullName>
    </submittedName>
</protein>
<evidence type="ECO:0000256" key="1">
    <source>
        <dbReference type="SAM" id="MobiDB-lite"/>
    </source>
</evidence>
<proteinExistence type="predicted"/>
<dbReference type="GeneID" id="30909069"/>
<evidence type="ECO:0000313" key="5">
    <source>
        <dbReference type="Proteomes" id="UP000092716"/>
    </source>
</evidence>
<gene>
    <name evidence="4" type="ORF">PCOAH_00023410</name>
</gene>
<dbReference type="Pfam" id="PF12879">
    <property type="entry name" value="SICA_C"/>
    <property type="match status" value="1"/>
</dbReference>
<dbReference type="VEuPathDB" id="PlasmoDB:PCOAH_00023410"/>
<dbReference type="InterPro" id="IPR024288">
    <property type="entry name" value="SICA_C"/>
</dbReference>
<organism evidence="4 5">
    <name type="scientific">Plasmodium coatneyi</name>
    <dbReference type="NCBI Taxonomy" id="208452"/>
    <lineage>
        <taxon>Eukaryota</taxon>
        <taxon>Sar</taxon>
        <taxon>Alveolata</taxon>
        <taxon>Apicomplexa</taxon>
        <taxon>Aconoidasida</taxon>
        <taxon>Haemosporida</taxon>
        <taxon>Plasmodiidae</taxon>
        <taxon>Plasmodium</taxon>
    </lineage>
</organism>
<dbReference type="OrthoDB" id="376328at2759"/>
<name>A0A1B1DZ41_9APIC</name>
<feature type="domain" description="Schizont-infected cell agglutination C-terminal" evidence="3">
    <location>
        <begin position="299"/>
        <end position="427"/>
    </location>
</feature>
<accession>A0A1B1DZ41</accession>
<feature type="compositionally biased region" description="Acidic residues" evidence="1">
    <location>
        <begin position="247"/>
        <end position="260"/>
    </location>
</feature>
<keyword evidence="5" id="KW-1185">Reference proteome</keyword>
<feature type="transmembrane region" description="Helical" evidence="2">
    <location>
        <begin position="63"/>
        <end position="87"/>
    </location>
</feature>
<evidence type="ECO:0000259" key="3">
    <source>
        <dbReference type="Pfam" id="PF12879"/>
    </source>
</evidence>
<dbReference type="EMBL" id="CP016247">
    <property type="protein sequence ID" value="ANQ08072.1"/>
    <property type="molecule type" value="Genomic_DNA"/>
</dbReference>
<feature type="compositionally biased region" description="Basic and acidic residues" evidence="1">
    <location>
        <begin position="228"/>
        <end position="240"/>
    </location>
</feature>
<reference evidence="5" key="1">
    <citation type="submission" date="2016-06" db="EMBL/GenBank/DDBJ databases">
        <title>First high quality genome sequence of Plasmodium coatneyi using continuous long reads from single molecule, real-time sequencing.</title>
        <authorList>
            <person name="Chien J.-T."/>
            <person name="Pakala S.B."/>
            <person name="Geraldo J.A."/>
            <person name="Lapp S.A."/>
            <person name="Barnwell J.W."/>
            <person name="Kissinger J.C."/>
            <person name="Galinski M.R."/>
            <person name="Humphrey J.C."/>
        </authorList>
    </citation>
    <scope>NUCLEOTIDE SEQUENCE [LARGE SCALE GENOMIC DNA]</scope>
    <source>
        <strain evidence="5">Hackeri</strain>
    </source>
</reference>